<evidence type="ECO:0000256" key="2">
    <source>
        <dbReference type="ARBA" id="ARBA00006966"/>
    </source>
</evidence>
<dbReference type="Proteomes" id="UP000826540">
    <property type="component" value="Chromosome"/>
</dbReference>
<evidence type="ECO:0000313" key="6">
    <source>
        <dbReference type="Proteomes" id="UP000826540"/>
    </source>
</evidence>
<reference evidence="5 6" key="1">
    <citation type="journal article" date="2022" name="J. Am. Chem. Soc.">
        <title>Biosynthesis of Guanitoxin Enables Global Environmental Detection in Freshwater Cyanobacteria.</title>
        <authorList>
            <person name="Lima S.T."/>
            <person name="Fallon T.R."/>
            <person name="Cordoza J.L."/>
            <person name="Chekan J.R."/>
            <person name="Delbaje E."/>
            <person name="Hopiavuori A.R."/>
            <person name="Alvarenga D.O."/>
            <person name="Wood S.M."/>
            <person name="Luhavaya H."/>
            <person name="Baumgartner J.T."/>
            <person name="Dorr F.A."/>
            <person name="Etchegaray A."/>
            <person name="Pinto E."/>
            <person name="McKinnie S.M.K."/>
            <person name="Fiore M.F."/>
            <person name="Moore B.S."/>
        </authorList>
    </citation>
    <scope>NUCLEOTIDE SEQUENCE [LARGE SCALE GENOMIC DNA]</scope>
    <source>
        <strain evidence="5 6">ITEP-024</strain>
    </source>
</reference>
<dbReference type="Gene3D" id="3.40.640.10">
    <property type="entry name" value="Type I PLP-dependent aspartate aminotransferase-like (Major domain)"/>
    <property type="match status" value="1"/>
</dbReference>
<gene>
    <name evidence="5" type="primary">gntG</name>
    <name evidence="5" type="ORF">K2F26_16485</name>
</gene>
<dbReference type="SUPFAM" id="SSF53383">
    <property type="entry name" value="PLP-dependent transferases"/>
    <property type="match status" value="1"/>
</dbReference>
<dbReference type="EC" id="4.1.2.48" evidence="5"/>
<evidence type="ECO:0000313" key="5">
    <source>
        <dbReference type="EMBL" id="QYX30487.1"/>
    </source>
</evidence>
<sequence>MSEHFPIDLRSDTVTQPTPSMRQAMAEAIVGDDVYGEDPTVNRLERVAAELLGKESAMFVPSGTMGNLICMLTHCGRGEEVIIGDQAHLFLYERGGSAVLGGIHPYTVSTATDGTLPLSEIRAAVRPDDIHCPRTKLLCVENTQAQRGGLPLSLTYLHSLRDLANELGLRLHCDGARLWNASVAIGVEPSVLSSPFDSLSVCLSKGLAAPIGSLVIGTQSFIDEARRLRKLLGGGMRQVGAIASAGLIALEQMRERLAIDHENAQFLAEGLRECGYEITHPVRTNIIFFRQHEQDTLSLQERLAVWKNSGLLVSDFGDRTIRAVTHYGIERKDINQAISILQQV</sequence>
<dbReference type="NCBIfam" id="NF041359">
    <property type="entry name" value="GntG_guanitoxin"/>
    <property type="match status" value="1"/>
</dbReference>
<dbReference type="EMBL" id="CP080598">
    <property type="protein sequence ID" value="QYX30487.1"/>
    <property type="molecule type" value="Genomic_DNA"/>
</dbReference>
<dbReference type="InterPro" id="IPR015422">
    <property type="entry name" value="PyrdxlP-dep_Trfase_small"/>
</dbReference>
<comment type="cofactor">
    <cofactor evidence="1">
        <name>pyridoxal 5'-phosphate</name>
        <dbReference type="ChEBI" id="CHEBI:597326"/>
    </cofactor>
</comment>
<name>A0ABX8WVS3_9CYAN</name>
<comment type="similarity">
    <text evidence="2">Belongs to the threonine aldolase family.</text>
</comment>
<feature type="domain" description="Aromatic amino acid beta-eliminating lyase/threonine aldolase" evidence="4">
    <location>
        <begin position="8"/>
        <end position="290"/>
    </location>
</feature>
<evidence type="ECO:0000256" key="1">
    <source>
        <dbReference type="ARBA" id="ARBA00001933"/>
    </source>
</evidence>
<dbReference type="Gene3D" id="3.90.1150.10">
    <property type="entry name" value="Aspartate Aminotransferase, domain 1"/>
    <property type="match status" value="1"/>
</dbReference>
<keyword evidence="3" id="KW-0663">Pyridoxal phosphate</keyword>
<dbReference type="PANTHER" id="PTHR48097">
    <property type="entry name" value="L-THREONINE ALDOLASE-RELATED"/>
    <property type="match status" value="1"/>
</dbReference>
<dbReference type="InterPro" id="IPR023603">
    <property type="entry name" value="Low_specificity_L-TA-like"/>
</dbReference>
<accession>A0ABX8WVS3</accession>
<protein>
    <submittedName>
        <fullName evidence="5">PLP-dependent aldolase</fullName>
        <ecNumber evidence="5">4.1.2.48</ecNumber>
    </submittedName>
</protein>
<dbReference type="InterPro" id="IPR001597">
    <property type="entry name" value="ArAA_b-elim_lyase/Thr_aldolase"/>
</dbReference>
<dbReference type="CDD" id="cd06502">
    <property type="entry name" value="TA_like"/>
    <property type="match status" value="1"/>
</dbReference>
<dbReference type="PANTHER" id="PTHR48097:SF9">
    <property type="entry name" value="L-THREONINE ALDOLASE"/>
    <property type="match status" value="1"/>
</dbReference>
<keyword evidence="6" id="KW-1185">Reference proteome</keyword>
<evidence type="ECO:0000256" key="3">
    <source>
        <dbReference type="ARBA" id="ARBA00022898"/>
    </source>
</evidence>
<keyword evidence="5" id="KW-0456">Lyase</keyword>
<dbReference type="InterPro" id="IPR015424">
    <property type="entry name" value="PyrdxlP-dep_Trfase"/>
</dbReference>
<evidence type="ECO:0000259" key="4">
    <source>
        <dbReference type="Pfam" id="PF01212"/>
    </source>
</evidence>
<dbReference type="GO" id="GO:0016829">
    <property type="term" value="F:lyase activity"/>
    <property type="evidence" value="ECO:0007669"/>
    <property type="project" value="UniProtKB-KW"/>
</dbReference>
<organism evidence="5 6">
    <name type="scientific">Sphaerospermopsis torques-reginae ITEP-024</name>
    <dbReference type="NCBI Taxonomy" id="984208"/>
    <lineage>
        <taxon>Bacteria</taxon>
        <taxon>Bacillati</taxon>
        <taxon>Cyanobacteriota</taxon>
        <taxon>Cyanophyceae</taxon>
        <taxon>Nostocales</taxon>
        <taxon>Aphanizomenonaceae</taxon>
        <taxon>Sphaerospermopsis</taxon>
        <taxon>Sphaerospermopsis torques-reginae</taxon>
    </lineage>
</organism>
<dbReference type="Pfam" id="PF01212">
    <property type="entry name" value="Beta_elim_lyase"/>
    <property type="match status" value="1"/>
</dbReference>
<proteinExistence type="inferred from homology"/>
<dbReference type="InterPro" id="IPR015421">
    <property type="entry name" value="PyrdxlP-dep_Trfase_major"/>
</dbReference>
<dbReference type="RefSeq" id="WP_220608676.1">
    <property type="nucleotide sequence ID" value="NZ_CP080598.1"/>
</dbReference>
<dbReference type="PIRSF" id="PIRSF017617">
    <property type="entry name" value="Thr_aldolase"/>
    <property type="match status" value="1"/>
</dbReference>
<dbReference type="NCBIfam" id="NF007825">
    <property type="entry name" value="PRK10534.1"/>
    <property type="match status" value="1"/>
</dbReference>